<dbReference type="EMBL" id="CP007142">
    <property type="protein sequence ID" value="AJQ95636.1"/>
    <property type="molecule type" value="Genomic_DNA"/>
</dbReference>
<evidence type="ECO:0000256" key="1">
    <source>
        <dbReference type="SAM" id="Phobius"/>
    </source>
</evidence>
<organism evidence="2 3">
    <name type="scientific">Gynuella sunshinyii YC6258</name>
    <dbReference type="NCBI Taxonomy" id="1445510"/>
    <lineage>
        <taxon>Bacteria</taxon>
        <taxon>Pseudomonadati</taxon>
        <taxon>Pseudomonadota</taxon>
        <taxon>Gammaproteobacteria</taxon>
        <taxon>Oceanospirillales</taxon>
        <taxon>Saccharospirillaceae</taxon>
        <taxon>Gynuella</taxon>
    </lineage>
</organism>
<protein>
    <submittedName>
        <fullName evidence="2">Uncharacterized protein</fullName>
    </submittedName>
</protein>
<evidence type="ECO:0000313" key="3">
    <source>
        <dbReference type="Proteomes" id="UP000032266"/>
    </source>
</evidence>
<keyword evidence="1" id="KW-0472">Membrane</keyword>
<keyword evidence="3" id="KW-1185">Reference proteome</keyword>
<sequence length="45" mass="5238">MRLITQNKVAVGISISRIFSVGFSFLSFMKRKLERNSRVEHIKGR</sequence>
<evidence type="ECO:0000313" key="2">
    <source>
        <dbReference type="EMBL" id="AJQ95636.1"/>
    </source>
</evidence>
<dbReference type="HOGENOM" id="CLU_3200418_0_0_6"/>
<dbReference type="AlphaFoldDB" id="A0A0C5VMV4"/>
<dbReference type="KEGG" id="gsn:YC6258_03600"/>
<feature type="transmembrane region" description="Helical" evidence="1">
    <location>
        <begin position="12"/>
        <end position="29"/>
    </location>
</feature>
<name>A0A0C5VMV4_9GAMM</name>
<reference evidence="2 3" key="1">
    <citation type="submission" date="2014-01" db="EMBL/GenBank/DDBJ databases">
        <title>Full genme sequencing of cellulolytic bacterium Gynuella sunshinyii YC6258T gen. nov., sp. nov.</title>
        <authorList>
            <person name="Khan H."/>
            <person name="Chung E.J."/>
            <person name="Chung Y.R."/>
        </authorList>
    </citation>
    <scope>NUCLEOTIDE SEQUENCE [LARGE SCALE GENOMIC DNA]</scope>
    <source>
        <strain evidence="2 3">YC6258</strain>
    </source>
</reference>
<accession>A0A0C5VMV4</accession>
<proteinExistence type="predicted"/>
<dbReference type="Proteomes" id="UP000032266">
    <property type="component" value="Chromosome"/>
</dbReference>
<keyword evidence="1" id="KW-1133">Transmembrane helix</keyword>
<keyword evidence="1" id="KW-0812">Transmembrane</keyword>
<gene>
    <name evidence="2" type="ORF">YC6258_03600</name>
</gene>